<dbReference type="Gene3D" id="3.40.50.1010">
    <property type="entry name" value="5'-nuclease"/>
    <property type="match status" value="1"/>
</dbReference>
<organism evidence="2">
    <name type="scientific">Campylobacter upsaliensis</name>
    <dbReference type="NCBI Taxonomy" id="28080"/>
    <lineage>
        <taxon>Bacteria</taxon>
        <taxon>Pseudomonadati</taxon>
        <taxon>Campylobacterota</taxon>
        <taxon>Epsilonproteobacteria</taxon>
        <taxon>Campylobacterales</taxon>
        <taxon>Campylobacteraceae</taxon>
        <taxon>Campylobacter</taxon>
    </lineage>
</organism>
<sequence length="93" mass="10574">MENLTDKDFKLNLKQKGVDIKIALDISKLSLRKDIEKIILMIGDSDFIPAIKLARREGIIDQLDPLKHNVSENMLDHIDLLHSILPNNFLVAS</sequence>
<dbReference type="Pfam" id="PF01936">
    <property type="entry name" value="NYN"/>
    <property type="match status" value="1"/>
</dbReference>
<proteinExistence type="predicted"/>
<accession>A0A5L4DP79</accession>
<dbReference type="EMBL" id="AAJCUB010000071">
    <property type="protein sequence ID" value="ECK6930840.1"/>
    <property type="molecule type" value="Genomic_DNA"/>
</dbReference>
<dbReference type="GO" id="GO:0004540">
    <property type="term" value="F:RNA nuclease activity"/>
    <property type="evidence" value="ECO:0007669"/>
    <property type="project" value="InterPro"/>
</dbReference>
<evidence type="ECO:0000313" key="2">
    <source>
        <dbReference type="EMBL" id="ECK6930840.1"/>
    </source>
</evidence>
<dbReference type="AlphaFoldDB" id="A0A5L4DP79"/>
<comment type="caution">
    <text evidence="2">The sequence shown here is derived from an EMBL/GenBank/DDBJ whole genome shotgun (WGS) entry which is preliminary data.</text>
</comment>
<name>A0A5L4DP79_CAMUP</name>
<dbReference type="CDD" id="cd18722">
    <property type="entry name" value="PIN_NicB-like"/>
    <property type="match status" value="1"/>
</dbReference>
<gene>
    <name evidence="2" type="ORF">FSE91_08580</name>
</gene>
<dbReference type="InterPro" id="IPR021139">
    <property type="entry name" value="NYN"/>
</dbReference>
<reference evidence="2" key="1">
    <citation type="submission" date="2019-08" db="EMBL/GenBank/DDBJ databases">
        <authorList>
            <consortium name="GenomeTrakr network: Whole genome sequencing for foodborne pathogen traceback"/>
        </authorList>
    </citation>
    <scope>NUCLEOTIDE SEQUENCE</scope>
    <source>
        <strain evidence="2">TTU_623</strain>
    </source>
</reference>
<protein>
    <submittedName>
        <fullName evidence="2">NYN domain-containing protein</fullName>
    </submittedName>
</protein>
<feature type="domain" description="NYN" evidence="1">
    <location>
        <begin position="14"/>
        <end position="59"/>
    </location>
</feature>
<dbReference type="RefSeq" id="WP_115632507.1">
    <property type="nucleotide sequence ID" value="NZ_JAHCYT010000004.1"/>
</dbReference>
<evidence type="ECO:0000259" key="1">
    <source>
        <dbReference type="Pfam" id="PF01936"/>
    </source>
</evidence>